<evidence type="ECO:0000313" key="2">
    <source>
        <dbReference type="EMBL" id="GAH54258.1"/>
    </source>
</evidence>
<name>X1I9J8_9ZZZZ</name>
<evidence type="ECO:0000259" key="1">
    <source>
        <dbReference type="PROSITE" id="PS50943"/>
    </source>
</evidence>
<dbReference type="Gene3D" id="1.10.260.40">
    <property type="entry name" value="lambda repressor-like DNA-binding domains"/>
    <property type="match status" value="1"/>
</dbReference>
<dbReference type="SUPFAM" id="SSF47413">
    <property type="entry name" value="lambda repressor-like DNA-binding domains"/>
    <property type="match status" value="1"/>
</dbReference>
<gene>
    <name evidence="2" type="ORF">S03H2_40142</name>
</gene>
<accession>X1I9J8</accession>
<comment type="caution">
    <text evidence="2">The sequence shown here is derived from an EMBL/GenBank/DDBJ whole genome shotgun (WGS) entry which is preliminary data.</text>
</comment>
<dbReference type="PROSITE" id="PS50943">
    <property type="entry name" value="HTH_CROC1"/>
    <property type="match status" value="1"/>
</dbReference>
<dbReference type="CDD" id="cd00093">
    <property type="entry name" value="HTH_XRE"/>
    <property type="match status" value="1"/>
</dbReference>
<feature type="domain" description="HTH cro/C1-type" evidence="1">
    <location>
        <begin position="12"/>
        <end position="71"/>
    </location>
</feature>
<sequence length="125" mass="14440">MKHKSSLFGEFFKTKRIEKGLTLREFCRKYGYNPGNISKIERGILNPPSSQEKLEKYASYLGIKKGTDDYLEFFDRAAACKGELPKEIMEDSEVVKKLPIIFRTMRGKKVTSELLDDLVNKIKRA</sequence>
<dbReference type="Pfam" id="PF01381">
    <property type="entry name" value="HTH_3"/>
    <property type="match status" value="1"/>
</dbReference>
<proteinExistence type="predicted"/>
<protein>
    <recommendedName>
        <fullName evidence="1">HTH cro/C1-type domain-containing protein</fullName>
    </recommendedName>
</protein>
<dbReference type="AlphaFoldDB" id="X1I9J8"/>
<dbReference type="EMBL" id="BARU01024869">
    <property type="protein sequence ID" value="GAH54258.1"/>
    <property type="molecule type" value="Genomic_DNA"/>
</dbReference>
<organism evidence="2">
    <name type="scientific">marine sediment metagenome</name>
    <dbReference type="NCBI Taxonomy" id="412755"/>
    <lineage>
        <taxon>unclassified sequences</taxon>
        <taxon>metagenomes</taxon>
        <taxon>ecological metagenomes</taxon>
    </lineage>
</organism>
<dbReference type="InterPro" id="IPR010982">
    <property type="entry name" value="Lambda_DNA-bd_dom_sf"/>
</dbReference>
<reference evidence="2" key="1">
    <citation type="journal article" date="2014" name="Front. Microbiol.">
        <title>High frequency of phylogenetically diverse reductive dehalogenase-homologous genes in deep subseafloor sedimentary metagenomes.</title>
        <authorList>
            <person name="Kawai M."/>
            <person name="Futagami T."/>
            <person name="Toyoda A."/>
            <person name="Takaki Y."/>
            <person name="Nishi S."/>
            <person name="Hori S."/>
            <person name="Arai W."/>
            <person name="Tsubouchi T."/>
            <person name="Morono Y."/>
            <person name="Uchiyama I."/>
            <person name="Ito T."/>
            <person name="Fujiyama A."/>
            <person name="Inagaki F."/>
            <person name="Takami H."/>
        </authorList>
    </citation>
    <scope>NUCLEOTIDE SEQUENCE</scope>
    <source>
        <strain evidence="2">Expedition CK06-06</strain>
    </source>
</reference>
<dbReference type="InterPro" id="IPR001387">
    <property type="entry name" value="Cro/C1-type_HTH"/>
</dbReference>
<dbReference type="SMART" id="SM00530">
    <property type="entry name" value="HTH_XRE"/>
    <property type="match status" value="1"/>
</dbReference>
<dbReference type="GO" id="GO:0003677">
    <property type="term" value="F:DNA binding"/>
    <property type="evidence" value="ECO:0007669"/>
    <property type="project" value="InterPro"/>
</dbReference>